<proteinExistence type="predicted"/>
<dbReference type="Pfam" id="PF07690">
    <property type="entry name" value="MFS_1"/>
    <property type="match status" value="1"/>
</dbReference>
<evidence type="ECO:0000256" key="1">
    <source>
        <dbReference type="ARBA" id="ARBA00004141"/>
    </source>
</evidence>
<evidence type="ECO:0000256" key="4">
    <source>
        <dbReference type="ARBA" id="ARBA00023136"/>
    </source>
</evidence>
<reference evidence="6 7" key="1">
    <citation type="submission" date="2016-10" db="EMBL/GenBank/DDBJ databases">
        <authorList>
            <person name="de Groot N.N."/>
        </authorList>
    </citation>
    <scope>NUCLEOTIDE SEQUENCE [LARGE SCALE GENOMIC DNA]</scope>
    <source>
        <strain evidence="6 7">LMG 2247</strain>
    </source>
</reference>
<evidence type="ECO:0000256" key="2">
    <source>
        <dbReference type="ARBA" id="ARBA00022692"/>
    </source>
</evidence>
<dbReference type="InterPro" id="IPR036259">
    <property type="entry name" value="MFS_trans_sf"/>
</dbReference>
<organism evidence="6 7">
    <name type="scientific">Paraburkholderia phenazinium</name>
    <dbReference type="NCBI Taxonomy" id="60549"/>
    <lineage>
        <taxon>Bacteria</taxon>
        <taxon>Pseudomonadati</taxon>
        <taxon>Pseudomonadota</taxon>
        <taxon>Betaproteobacteria</taxon>
        <taxon>Burkholderiales</taxon>
        <taxon>Burkholderiaceae</taxon>
        <taxon>Paraburkholderia</taxon>
    </lineage>
</organism>
<evidence type="ECO:0000313" key="7">
    <source>
        <dbReference type="Proteomes" id="UP000199706"/>
    </source>
</evidence>
<keyword evidence="3" id="KW-1133">Transmembrane helix</keyword>
<dbReference type="EMBL" id="FNCJ01000028">
    <property type="protein sequence ID" value="SDI63474.1"/>
    <property type="molecule type" value="Genomic_DNA"/>
</dbReference>
<evidence type="ECO:0000313" key="6">
    <source>
        <dbReference type="EMBL" id="SDI63474.1"/>
    </source>
</evidence>
<sequence>MSDSIAHSASRAATVLAAVCVAAVILPLSFSAGAIATPAIGRALGGGPVALNWITNAFMLAFGSCLMAAGTLADRFGRRRVFLAGVSVFSLMSMLLALAPGTVWVDLLRAAQGVGAAAALAGGSAALAQEFDGHARTRAFSLLGTTFGVGLAFGPVLAGGLIELFGWRAVFVSTALLGALALLLAAPGMPETRDPHAAAVDWPGMASFTAALGLFTVAILEAPDLGWGDPVIGALLAAAAVALVAFALIERRSARPMLDLSLFRYRRFVGVQLLPIATCYCFVVLLVILPIRFVGIEGYAPLNAGLMMIALSAPMLFMPMLAVRLTRHASPGLISSLGLLIAAAGLLWLGGVPVGAEPVALLVPMAVIGIGTGLPWGLMDGLSVSVVPKERAGMATGIFSTTRVAGEGLALAMVSAALAGFAAAGLAPLAATLARFAPGAMAGASGSLRTPIDLAAQRLATGDLSGAAAILPGVPLVLLRQHYADAFHLLTYGLAAITVLAALATLRYLGVGERQSTPVASATACDDAS</sequence>
<keyword evidence="2" id="KW-0812">Transmembrane</keyword>
<dbReference type="PROSITE" id="PS50850">
    <property type="entry name" value="MFS"/>
    <property type="match status" value="1"/>
</dbReference>
<name>A0A1G8M6A9_9BURK</name>
<dbReference type="RefSeq" id="WP_090694831.1">
    <property type="nucleotide sequence ID" value="NZ_CADERL010000003.1"/>
</dbReference>
<gene>
    <name evidence="6" type="ORF">SAMN05216466_12863</name>
</gene>
<dbReference type="InterPro" id="IPR005829">
    <property type="entry name" value="Sugar_transporter_CS"/>
</dbReference>
<dbReference type="PANTHER" id="PTHR42718:SF49">
    <property type="entry name" value="EXPORT PROTEIN"/>
    <property type="match status" value="1"/>
</dbReference>
<dbReference type="OrthoDB" id="9807274at2"/>
<dbReference type="PANTHER" id="PTHR42718">
    <property type="entry name" value="MAJOR FACILITATOR SUPERFAMILY MULTIDRUG TRANSPORTER MFSC"/>
    <property type="match status" value="1"/>
</dbReference>
<evidence type="ECO:0000256" key="3">
    <source>
        <dbReference type="ARBA" id="ARBA00022989"/>
    </source>
</evidence>
<dbReference type="GO" id="GO:0022857">
    <property type="term" value="F:transmembrane transporter activity"/>
    <property type="evidence" value="ECO:0007669"/>
    <property type="project" value="InterPro"/>
</dbReference>
<accession>A0A1G8M6A9</accession>
<dbReference type="CDD" id="cd17321">
    <property type="entry name" value="MFS_MMR_MDR_like"/>
    <property type="match status" value="1"/>
</dbReference>
<dbReference type="Proteomes" id="UP000199706">
    <property type="component" value="Unassembled WGS sequence"/>
</dbReference>
<comment type="subcellular location">
    <subcellularLocation>
        <location evidence="1">Membrane</location>
        <topology evidence="1">Multi-pass membrane protein</topology>
    </subcellularLocation>
</comment>
<dbReference type="PRINTS" id="PR01036">
    <property type="entry name" value="TCRTETB"/>
</dbReference>
<feature type="domain" description="Major facilitator superfamily (MFS) profile" evidence="5">
    <location>
        <begin position="15"/>
        <end position="513"/>
    </location>
</feature>
<dbReference type="SUPFAM" id="SSF103473">
    <property type="entry name" value="MFS general substrate transporter"/>
    <property type="match status" value="1"/>
</dbReference>
<protein>
    <submittedName>
        <fullName evidence="6">Major Facilitator Superfamily protein</fullName>
    </submittedName>
</protein>
<dbReference type="PROSITE" id="PS00216">
    <property type="entry name" value="SUGAR_TRANSPORT_1"/>
    <property type="match status" value="1"/>
</dbReference>
<dbReference type="Gene3D" id="1.20.1250.20">
    <property type="entry name" value="MFS general substrate transporter like domains"/>
    <property type="match status" value="1"/>
</dbReference>
<dbReference type="GO" id="GO:0016020">
    <property type="term" value="C:membrane"/>
    <property type="evidence" value="ECO:0007669"/>
    <property type="project" value="UniProtKB-SubCell"/>
</dbReference>
<dbReference type="InterPro" id="IPR020846">
    <property type="entry name" value="MFS_dom"/>
</dbReference>
<evidence type="ECO:0000259" key="5">
    <source>
        <dbReference type="PROSITE" id="PS50850"/>
    </source>
</evidence>
<dbReference type="Gene3D" id="1.20.1720.10">
    <property type="entry name" value="Multidrug resistance protein D"/>
    <property type="match status" value="1"/>
</dbReference>
<dbReference type="AlphaFoldDB" id="A0A1G8M6A9"/>
<keyword evidence="4" id="KW-0472">Membrane</keyword>
<dbReference type="InterPro" id="IPR011701">
    <property type="entry name" value="MFS"/>
</dbReference>